<organism evidence="4 5">
    <name type="scientific">Chaetoceros tenuissimus</name>
    <dbReference type="NCBI Taxonomy" id="426638"/>
    <lineage>
        <taxon>Eukaryota</taxon>
        <taxon>Sar</taxon>
        <taxon>Stramenopiles</taxon>
        <taxon>Ochrophyta</taxon>
        <taxon>Bacillariophyta</taxon>
        <taxon>Coscinodiscophyceae</taxon>
        <taxon>Chaetocerotophycidae</taxon>
        <taxon>Chaetocerotales</taxon>
        <taxon>Chaetocerotaceae</taxon>
        <taxon>Chaetoceros</taxon>
    </lineage>
</organism>
<keyword evidence="5" id="KW-1185">Reference proteome</keyword>
<evidence type="ECO:0000256" key="1">
    <source>
        <dbReference type="ARBA" id="ARBA00022679"/>
    </source>
</evidence>
<dbReference type="EMBL" id="BLLK01000062">
    <property type="protein sequence ID" value="GFH59106.1"/>
    <property type="molecule type" value="Genomic_DNA"/>
</dbReference>
<dbReference type="SUPFAM" id="SSF56214">
    <property type="entry name" value="4'-phosphopantetheinyl transferase"/>
    <property type="match status" value="2"/>
</dbReference>
<dbReference type="Pfam" id="PF01648">
    <property type="entry name" value="ACPS"/>
    <property type="match status" value="1"/>
</dbReference>
<evidence type="ECO:0008006" key="6">
    <source>
        <dbReference type="Google" id="ProtNLM"/>
    </source>
</evidence>
<dbReference type="AlphaFoldDB" id="A0AAD3D9E7"/>
<keyword evidence="1" id="KW-0808">Transferase</keyword>
<gene>
    <name evidence="4" type="ORF">CTEN210_15582</name>
</gene>
<dbReference type="Pfam" id="PF17837">
    <property type="entry name" value="4PPT_N"/>
    <property type="match status" value="1"/>
</dbReference>
<name>A0AAD3D9E7_9STRA</name>
<reference evidence="4 5" key="1">
    <citation type="journal article" date="2021" name="Sci. Rep.">
        <title>The genome of the diatom Chaetoceros tenuissimus carries an ancient integrated fragment of an extant virus.</title>
        <authorList>
            <person name="Hongo Y."/>
            <person name="Kimura K."/>
            <person name="Takaki Y."/>
            <person name="Yoshida Y."/>
            <person name="Baba S."/>
            <person name="Kobayashi G."/>
            <person name="Nagasaki K."/>
            <person name="Hano T."/>
            <person name="Tomaru Y."/>
        </authorList>
    </citation>
    <scope>NUCLEOTIDE SEQUENCE [LARGE SCALE GENOMIC DNA]</scope>
    <source>
        <strain evidence="4 5">NIES-3715</strain>
    </source>
</reference>
<evidence type="ECO:0000259" key="2">
    <source>
        <dbReference type="Pfam" id="PF01648"/>
    </source>
</evidence>
<evidence type="ECO:0000313" key="5">
    <source>
        <dbReference type="Proteomes" id="UP001054902"/>
    </source>
</evidence>
<sequence length="448" mass="50026">MFLGRESISSGDASLEERPDQVRIEKAFRSSNLQSSSYCWKSPSPSASKKIVSILFLIINLLHVAKVESFTFNSPSTYNKLTMSMLKNLSTRFTHSHQLFRKSCTHKISSNYRTAVQMVANEISTGHGLKFPFSQSSTYKQGPTSLQSDRKVHTHSSDISDDHHTIASSQYESLFSLDLPEGKCVGLTLKNPHHAPTVPTSLYPEQIKSNSNHWINNILHPDEVKYGFGLKSENSRLTFYIGRIAMRTALAHMKGIDSQTSVEYEDRLGGFTKLPNVSTSDQSILKDEHGRPQVPTGFIGSISHKQTTGVALISTLPAGVDNGKLSKPTIGVGVDIEQTFSRRRNIAKKILTPNELEDIGNLDGVTRDEEVLLRFSLKESVYKAMHPLICQFVGFQEAEITPHNDGTASVKLMLKSGKHEEFQEVEAHWRRIKGDFFLTSSRVTLKQS</sequence>
<dbReference type="InterPro" id="IPR037143">
    <property type="entry name" value="4-PPantetheinyl_Trfase_dom_sf"/>
</dbReference>
<dbReference type="GO" id="GO:0000287">
    <property type="term" value="F:magnesium ion binding"/>
    <property type="evidence" value="ECO:0007669"/>
    <property type="project" value="InterPro"/>
</dbReference>
<comment type="caution">
    <text evidence="4">The sequence shown here is derived from an EMBL/GenBank/DDBJ whole genome shotgun (WGS) entry which is preliminary data.</text>
</comment>
<proteinExistence type="predicted"/>
<dbReference type="GO" id="GO:0009239">
    <property type="term" value="P:enterobactin biosynthetic process"/>
    <property type="evidence" value="ECO:0007669"/>
    <property type="project" value="InterPro"/>
</dbReference>
<protein>
    <recommendedName>
        <fullName evidence="6">4'-phosphopantetheinyl transferase domain-containing protein</fullName>
    </recommendedName>
</protein>
<feature type="domain" description="4'-phosphopantetheinyl transferase N-terminal" evidence="3">
    <location>
        <begin position="238"/>
        <end position="314"/>
    </location>
</feature>
<dbReference type="GO" id="GO:0008897">
    <property type="term" value="F:holo-[acyl-carrier-protein] synthase activity"/>
    <property type="evidence" value="ECO:0007669"/>
    <property type="project" value="InterPro"/>
</dbReference>
<dbReference type="GO" id="GO:0005886">
    <property type="term" value="C:plasma membrane"/>
    <property type="evidence" value="ECO:0007669"/>
    <property type="project" value="TreeGrafter"/>
</dbReference>
<dbReference type="InterPro" id="IPR008278">
    <property type="entry name" value="4-PPantetheinyl_Trfase_dom"/>
</dbReference>
<dbReference type="InterPro" id="IPR003542">
    <property type="entry name" value="Enbac_synth_compD-like"/>
</dbReference>
<accession>A0AAD3D9E7</accession>
<evidence type="ECO:0000259" key="3">
    <source>
        <dbReference type="Pfam" id="PF17837"/>
    </source>
</evidence>
<dbReference type="InterPro" id="IPR041354">
    <property type="entry name" value="4PPT_N"/>
</dbReference>
<evidence type="ECO:0000313" key="4">
    <source>
        <dbReference type="EMBL" id="GFH59106.1"/>
    </source>
</evidence>
<dbReference type="GO" id="GO:0009366">
    <property type="term" value="C:enterobactin synthetase complex"/>
    <property type="evidence" value="ECO:0007669"/>
    <property type="project" value="InterPro"/>
</dbReference>
<dbReference type="PANTHER" id="PTHR38096:SF1">
    <property type="entry name" value="ENTEROBACTIN SYNTHASE COMPONENT D"/>
    <property type="match status" value="1"/>
</dbReference>
<dbReference type="Proteomes" id="UP001054902">
    <property type="component" value="Unassembled WGS sequence"/>
</dbReference>
<feature type="domain" description="4'-phosphopantetheinyl transferase" evidence="2">
    <location>
        <begin position="331"/>
        <end position="421"/>
    </location>
</feature>
<dbReference type="PANTHER" id="PTHR38096">
    <property type="entry name" value="ENTEROBACTIN SYNTHASE COMPONENT D"/>
    <property type="match status" value="1"/>
</dbReference>
<dbReference type="Gene3D" id="3.90.470.20">
    <property type="entry name" value="4'-phosphopantetheinyl transferase domain"/>
    <property type="match status" value="1"/>
</dbReference>